<name>A0A0G2E9B1_PHACM</name>
<dbReference type="SUPFAM" id="SSF51445">
    <property type="entry name" value="(Trans)glycosidases"/>
    <property type="match status" value="1"/>
</dbReference>
<evidence type="ECO:0000313" key="3">
    <source>
        <dbReference type="Proteomes" id="UP000053317"/>
    </source>
</evidence>
<dbReference type="EMBL" id="LCWF01000113">
    <property type="protein sequence ID" value="KKY18916.1"/>
    <property type="molecule type" value="Genomic_DNA"/>
</dbReference>
<organism evidence="2 3">
    <name type="scientific">Phaeomoniella chlamydospora</name>
    <name type="common">Phaeoacremonium chlamydosporum</name>
    <dbReference type="NCBI Taxonomy" id="158046"/>
    <lineage>
        <taxon>Eukaryota</taxon>
        <taxon>Fungi</taxon>
        <taxon>Dikarya</taxon>
        <taxon>Ascomycota</taxon>
        <taxon>Pezizomycotina</taxon>
        <taxon>Eurotiomycetes</taxon>
        <taxon>Chaetothyriomycetidae</taxon>
        <taxon>Phaeomoniellales</taxon>
        <taxon>Phaeomoniellaceae</taxon>
        <taxon>Phaeomoniella</taxon>
    </lineage>
</organism>
<accession>A0A0G2E9B1</accession>
<reference evidence="2 3" key="1">
    <citation type="submission" date="2015-05" db="EMBL/GenBank/DDBJ databases">
        <title>Distinctive expansion of gene families associated with plant cell wall degradation and secondary metabolism in the genomes of grapevine trunk pathogens.</title>
        <authorList>
            <person name="Lawrence D.P."/>
            <person name="Travadon R."/>
            <person name="Rolshausen P.E."/>
            <person name="Baumgartner K."/>
        </authorList>
    </citation>
    <scope>NUCLEOTIDE SEQUENCE [LARGE SCALE GENOMIC DNA]</scope>
    <source>
        <strain evidence="2">UCRPC4</strain>
    </source>
</reference>
<dbReference type="PANTHER" id="PTHR34154:SF14">
    <property type="entry name" value="ASL1-LIKE GLYCOSYL HYDROLASE CATALYTIC DOMAIN-CONTAINING PROTEIN"/>
    <property type="match status" value="1"/>
</dbReference>
<dbReference type="Pfam" id="PF11790">
    <property type="entry name" value="Glyco_hydro_cc"/>
    <property type="match status" value="1"/>
</dbReference>
<comment type="caution">
    <text evidence="2">The sequence shown here is derived from an EMBL/GenBank/DDBJ whole genome shotgun (WGS) entry which is preliminary data.</text>
</comment>
<sequence>MISSTSVSLPNLAWKAGLSGYPGIESLTIFNETWAPYISWYSNYEPIAPNVETSDHTIIGAPMLWGKGDQCLSGTDGPVDAERLSNFTVYVAAGETAPSIFFGFYEPDCDCDSSSHIPSVPDGIDAWNTYLAPLRSSNSIPLGSPSMCTQLDQKWLTEFNQTSSSHSVPEWDVTSIHVNKPTSAEGIAVVEYYYQTFGKPVWITELTCVDDSDWSSCGDQNAVNSFIDGMVDFLEETDYVYAYGANNGEGVPGVWNLMESSSSGKTLTATGEYYLEKLQSLKSSSSSSSYGK</sequence>
<dbReference type="OrthoDB" id="5959761at2759"/>
<evidence type="ECO:0000259" key="1">
    <source>
        <dbReference type="Pfam" id="PF11790"/>
    </source>
</evidence>
<dbReference type="GO" id="GO:0071966">
    <property type="term" value="P:fungal-type cell wall polysaccharide metabolic process"/>
    <property type="evidence" value="ECO:0007669"/>
    <property type="project" value="TreeGrafter"/>
</dbReference>
<dbReference type="InterPro" id="IPR024655">
    <property type="entry name" value="Asl1_glyco_hydro_catalytic"/>
</dbReference>
<dbReference type="Proteomes" id="UP000053317">
    <property type="component" value="Unassembled WGS sequence"/>
</dbReference>
<protein>
    <recommendedName>
        <fullName evidence="1">Asl1-like glycosyl hydrolase catalytic domain-containing protein</fullName>
    </recommendedName>
</protein>
<dbReference type="PANTHER" id="PTHR34154">
    <property type="entry name" value="ALKALI-SENSITIVE LINKAGE PROTEIN 1"/>
    <property type="match status" value="1"/>
</dbReference>
<proteinExistence type="predicted"/>
<reference evidence="2 3" key="2">
    <citation type="submission" date="2015-05" db="EMBL/GenBank/DDBJ databases">
        <authorList>
            <person name="Morales-Cruz A."/>
            <person name="Amrine K.C."/>
            <person name="Cantu D."/>
        </authorList>
    </citation>
    <scope>NUCLEOTIDE SEQUENCE [LARGE SCALE GENOMIC DNA]</scope>
    <source>
        <strain evidence="2">UCRPC4</strain>
    </source>
</reference>
<keyword evidence="3" id="KW-1185">Reference proteome</keyword>
<gene>
    <name evidence="2" type="ORF">UCRPC4_g04711</name>
</gene>
<dbReference type="InterPro" id="IPR017853">
    <property type="entry name" value="GH"/>
</dbReference>
<dbReference type="InterPro" id="IPR053183">
    <property type="entry name" value="ASL1"/>
</dbReference>
<dbReference type="AlphaFoldDB" id="A0A0G2E9B1"/>
<feature type="domain" description="Asl1-like glycosyl hydrolase catalytic" evidence="1">
    <location>
        <begin position="37"/>
        <end position="274"/>
    </location>
</feature>
<evidence type="ECO:0000313" key="2">
    <source>
        <dbReference type="EMBL" id="KKY18916.1"/>
    </source>
</evidence>
<dbReference type="GO" id="GO:0009277">
    <property type="term" value="C:fungal-type cell wall"/>
    <property type="evidence" value="ECO:0007669"/>
    <property type="project" value="TreeGrafter"/>
</dbReference>